<dbReference type="AlphaFoldDB" id="A0A7W9LGH3"/>
<evidence type="ECO:0000313" key="3">
    <source>
        <dbReference type="Proteomes" id="UP000579153"/>
    </source>
</evidence>
<dbReference type="EMBL" id="JACHMB010000001">
    <property type="protein sequence ID" value="MBB5782954.1"/>
    <property type="molecule type" value="Genomic_DNA"/>
</dbReference>
<reference evidence="2 3" key="1">
    <citation type="submission" date="2020-08" db="EMBL/GenBank/DDBJ databases">
        <title>Sequencing the genomes of 1000 actinobacteria strains.</title>
        <authorList>
            <person name="Klenk H.-P."/>
        </authorList>
    </citation>
    <scope>NUCLEOTIDE SEQUENCE [LARGE SCALE GENOMIC DNA]</scope>
    <source>
        <strain evidence="2 3">DSM 45507</strain>
    </source>
</reference>
<feature type="compositionally biased region" description="Basic and acidic residues" evidence="1">
    <location>
        <begin position="21"/>
        <end position="30"/>
    </location>
</feature>
<sequence>MTTAVQAHSRACPPPGKISAHRLDDGEARA</sequence>
<feature type="region of interest" description="Disordered" evidence="1">
    <location>
        <begin position="1"/>
        <end position="30"/>
    </location>
</feature>
<gene>
    <name evidence="2" type="ORF">HD596_009710</name>
</gene>
<organism evidence="2 3">
    <name type="scientific">Nonomuraea jabiensis</name>
    <dbReference type="NCBI Taxonomy" id="882448"/>
    <lineage>
        <taxon>Bacteria</taxon>
        <taxon>Bacillati</taxon>
        <taxon>Actinomycetota</taxon>
        <taxon>Actinomycetes</taxon>
        <taxon>Streptosporangiales</taxon>
        <taxon>Streptosporangiaceae</taxon>
        <taxon>Nonomuraea</taxon>
    </lineage>
</organism>
<proteinExistence type="predicted"/>
<protein>
    <submittedName>
        <fullName evidence="2">Uncharacterized protein</fullName>
    </submittedName>
</protein>
<evidence type="ECO:0000313" key="2">
    <source>
        <dbReference type="EMBL" id="MBB5782954.1"/>
    </source>
</evidence>
<keyword evidence="3" id="KW-1185">Reference proteome</keyword>
<accession>A0A7W9LGH3</accession>
<dbReference type="Proteomes" id="UP000579153">
    <property type="component" value="Unassembled WGS sequence"/>
</dbReference>
<name>A0A7W9LGH3_9ACTN</name>
<evidence type="ECO:0000256" key="1">
    <source>
        <dbReference type="SAM" id="MobiDB-lite"/>
    </source>
</evidence>
<comment type="caution">
    <text evidence="2">The sequence shown here is derived from an EMBL/GenBank/DDBJ whole genome shotgun (WGS) entry which is preliminary data.</text>
</comment>